<evidence type="ECO:0000313" key="3">
    <source>
        <dbReference type="Proteomes" id="UP001629953"/>
    </source>
</evidence>
<dbReference type="PROSITE" id="PS51257">
    <property type="entry name" value="PROKAR_LIPOPROTEIN"/>
    <property type="match status" value="1"/>
</dbReference>
<dbReference type="EMBL" id="JBEQCT010000002">
    <property type="protein sequence ID" value="MFM2484542.1"/>
    <property type="molecule type" value="Genomic_DNA"/>
</dbReference>
<feature type="signal peptide" evidence="1">
    <location>
        <begin position="1"/>
        <end position="21"/>
    </location>
</feature>
<evidence type="ECO:0000256" key="1">
    <source>
        <dbReference type="SAM" id="SignalP"/>
    </source>
</evidence>
<feature type="chain" id="PRO_5046245678" evidence="1">
    <location>
        <begin position="22"/>
        <end position="141"/>
    </location>
</feature>
<name>A0ABW9G4X2_9GAMM</name>
<evidence type="ECO:0000313" key="2">
    <source>
        <dbReference type="EMBL" id="MFM2484542.1"/>
    </source>
</evidence>
<keyword evidence="1" id="KW-0732">Signal</keyword>
<reference evidence="2 3" key="1">
    <citation type="journal article" date="2013" name="Int. J. Syst. Evol. Microbiol.">
        <title>Celerinatantimonas yamalensis sp. nov., a cold-adapted diazotrophic bacterium from a cold permafrost brine.</title>
        <authorList>
            <person name="Shcherbakova V."/>
            <person name="Chuvilskaya N."/>
            <person name="Rivkina E."/>
            <person name="Demidov N."/>
            <person name="Uchaeva V."/>
            <person name="Suetin S."/>
            <person name="Suzina N."/>
            <person name="Gilichinsky D."/>
        </authorList>
    </citation>
    <scope>NUCLEOTIDE SEQUENCE [LARGE SCALE GENOMIC DNA]</scope>
    <source>
        <strain evidence="2 3">C7</strain>
    </source>
</reference>
<protein>
    <submittedName>
        <fullName evidence="2">Uncharacterized protein</fullName>
    </submittedName>
</protein>
<proteinExistence type="predicted"/>
<comment type="caution">
    <text evidence="2">The sequence shown here is derived from an EMBL/GenBank/DDBJ whole genome shotgun (WGS) entry which is preliminary data.</text>
</comment>
<dbReference type="Proteomes" id="UP001629953">
    <property type="component" value="Unassembled WGS sequence"/>
</dbReference>
<dbReference type="RefSeq" id="WP_408622727.1">
    <property type="nucleotide sequence ID" value="NZ_JBEQCT010000002.1"/>
</dbReference>
<accession>A0ABW9G4X2</accession>
<gene>
    <name evidence="2" type="ORF">ABUE30_05580</name>
</gene>
<organism evidence="2 3">
    <name type="scientific">Celerinatantimonas yamalensis</name>
    <dbReference type="NCBI Taxonomy" id="559956"/>
    <lineage>
        <taxon>Bacteria</taxon>
        <taxon>Pseudomonadati</taxon>
        <taxon>Pseudomonadota</taxon>
        <taxon>Gammaproteobacteria</taxon>
        <taxon>Celerinatantimonadaceae</taxon>
        <taxon>Celerinatantimonas</taxon>
    </lineage>
</organism>
<keyword evidence="3" id="KW-1185">Reference proteome</keyword>
<sequence length="141" mass="16275">MTYRKSWLIIALCWLVAGCQSLPTQPPLRYRVMTMKYGVNKQLPDDVRCQRFQLSPADVVNYFEHAQAVNPSIFRQYAKGSSCYYQGSLMVDGDIQQWMITAAGVGYLSRGLTKNELRHFLCTKNCHQVFGSRFQSYELDE</sequence>